<keyword evidence="3" id="KW-1185">Reference proteome</keyword>
<evidence type="ECO:0000313" key="3">
    <source>
        <dbReference type="Proteomes" id="UP001254848"/>
    </source>
</evidence>
<sequence length="235" mass="25305">MKKILLIVTMLVLGCSVASASPLMDYSAGKVAVDVASRPNQSNDWSGLTSYGGKGGNYDLGLTFGLGDKFALQIAHQKANSKLFTAANQTLTVSNGNTETTANQINILYKLDKNFAAFAGYTHSRTDLTFSAGSIIKGRYFFVGSSAQGKNANGYQIGFVASAPLGDRLTGYAVAGVGNRIENFEFGVGYALAANTELNLYYRSTKHKDLEFHNITDYKYDLKISGIGYGLTFKF</sequence>
<proteinExistence type="predicted"/>
<organism evidence="2 3">
    <name type="scientific">Anaeroselena agilis</name>
    <dbReference type="NCBI Taxonomy" id="3063788"/>
    <lineage>
        <taxon>Bacteria</taxon>
        <taxon>Bacillati</taxon>
        <taxon>Bacillota</taxon>
        <taxon>Negativicutes</taxon>
        <taxon>Acetonemataceae</taxon>
        <taxon>Anaeroselena</taxon>
    </lineage>
</organism>
<dbReference type="PROSITE" id="PS51257">
    <property type="entry name" value="PROKAR_LIPOPROTEIN"/>
    <property type="match status" value="1"/>
</dbReference>
<keyword evidence="1" id="KW-0732">Signal</keyword>
<evidence type="ECO:0000256" key="1">
    <source>
        <dbReference type="SAM" id="SignalP"/>
    </source>
</evidence>
<dbReference type="EMBL" id="JAUOZS010000001">
    <property type="protein sequence ID" value="MDT8902402.1"/>
    <property type="molecule type" value="Genomic_DNA"/>
</dbReference>
<dbReference type="Proteomes" id="UP001254848">
    <property type="component" value="Unassembled WGS sequence"/>
</dbReference>
<name>A0ABU3P1C6_9FIRM</name>
<evidence type="ECO:0000313" key="2">
    <source>
        <dbReference type="EMBL" id="MDT8902402.1"/>
    </source>
</evidence>
<gene>
    <name evidence="2" type="ORF">Q4T40_14225</name>
</gene>
<protein>
    <recommendedName>
        <fullName evidence="4">Outer membrane protein beta-barrel domain-containing protein</fullName>
    </recommendedName>
</protein>
<dbReference type="RefSeq" id="WP_413780884.1">
    <property type="nucleotide sequence ID" value="NZ_JAUOZS010000001.1"/>
</dbReference>
<accession>A0ABU3P1C6</accession>
<feature type="signal peptide" evidence="1">
    <location>
        <begin position="1"/>
        <end position="20"/>
    </location>
</feature>
<dbReference type="InterPro" id="IPR011250">
    <property type="entry name" value="OMP/PagP_B-barrel"/>
</dbReference>
<comment type="caution">
    <text evidence="2">The sequence shown here is derived from an EMBL/GenBank/DDBJ whole genome shotgun (WGS) entry which is preliminary data.</text>
</comment>
<reference evidence="2 3" key="1">
    <citation type="submission" date="2023-07" db="EMBL/GenBank/DDBJ databases">
        <title>The novel representative of Negativicutes class, Anaeroselena agilis gen. nov. sp. nov.</title>
        <authorList>
            <person name="Prokofeva M.I."/>
            <person name="Elcheninov A.G."/>
            <person name="Klyukina A."/>
            <person name="Kublanov I.V."/>
            <person name="Frolov E.N."/>
            <person name="Podosokorskaya O.A."/>
        </authorList>
    </citation>
    <scope>NUCLEOTIDE SEQUENCE [LARGE SCALE GENOMIC DNA]</scope>
    <source>
        <strain evidence="2 3">4137-cl</strain>
    </source>
</reference>
<dbReference type="SUPFAM" id="SSF56925">
    <property type="entry name" value="OMPA-like"/>
    <property type="match status" value="1"/>
</dbReference>
<feature type="chain" id="PRO_5046944123" description="Outer membrane protein beta-barrel domain-containing protein" evidence="1">
    <location>
        <begin position="21"/>
        <end position="235"/>
    </location>
</feature>
<evidence type="ECO:0008006" key="4">
    <source>
        <dbReference type="Google" id="ProtNLM"/>
    </source>
</evidence>